<proteinExistence type="predicted"/>
<reference evidence="2" key="1">
    <citation type="journal article" date="2023" name="J. Hazard. Mater.">
        <title>Anaerobic biodegradation of pyrene and benzo[a]pyrene by a new sulfate-reducing Desulforamulus aquiferis strain DSA.</title>
        <authorList>
            <person name="Zhang Z."/>
            <person name="Sun J."/>
            <person name="Gong X."/>
            <person name="Wang C."/>
            <person name="Wang H."/>
        </authorList>
    </citation>
    <scope>NUCLEOTIDE SEQUENCE</scope>
    <source>
        <strain evidence="2">DSA</strain>
    </source>
</reference>
<reference evidence="2" key="2">
    <citation type="submission" date="2023-03" db="EMBL/GenBank/DDBJ databases">
        <authorList>
            <person name="Zhang Z."/>
        </authorList>
    </citation>
    <scope>NUCLEOTIDE SEQUENCE</scope>
    <source>
        <strain evidence="2">DSA</strain>
    </source>
</reference>
<evidence type="ECO:0000313" key="2">
    <source>
        <dbReference type="EMBL" id="MDO7786450.1"/>
    </source>
</evidence>
<dbReference type="InterPro" id="IPR031596">
    <property type="entry name" value="MaAIMP_sms"/>
</dbReference>
<dbReference type="EMBL" id="JARPTC010000005">
    <property type="protein sequence ID" value="MDO7786450.1"/>
    <property type="molecule type" value="Genomic_DNA"/>
</dbReference>
<evidence type="ECO:0000313" key="3">
    <source>
        <dbReference type="Proteomes" id="UP001172911"/>
    </source>
</evidence>
<feature type="transmembrane region" description="Helical" evidence="1">
    <location>
        <begin position="6"/>
        <end position="28"/>
    </location>
</feature>
<keyword evidence="1" id="KW-0472">Membrane</keyword>
<keyword evidence="1" id="KW-1133">Transmembrane helix</keyword>
<dbReference type="RefSeq" id="WP_304541481.1">
    <property type="nucleotide sequence ID" value="NZ_JARPTC010000005.1"/>
</dbReference>
<gene>
    <name evidence="2" type="ORF">P6N53_04345</name>
</gene>
<dbReference type="AlphaFoldDB" id="A0AAW7ZCC5"/>
<dbReference type="NCBIfam" id="NF033493">
    <property type="entry name" value="MetS_like_NSS"/>
    <property type="match status" value="1"/>
</dbReference>
<organism evidence="2 3">
    <name type="scientific">Desulforamulus aquiferis</name>
    <dbReference type="NCBI Taxonomy" id="1397668"/>
    <lineage>
        <taxon>Bacteria</taxon>
        <taxon>Bacillati</taxon>
        <taxon>Bacillota</taxon>
        <taxon>Clostridia</taxon>
        <taxon>Eubacteriales</taxon>
        <taxon>Peptococcaceae</taxon>
        <taxon>Desulforamulus</taxon>
    </lineage>
</organism>
<accession>A0AAW7ZCC5</accession>
<sequence length="31" mass="3349">MTTGAIVMMIFSMILLWGGAAYCISIALKNK</sequence>
<dbReference type="Pfam" id="PF16951">
    <property type="entry name" value="MaAIMP_sms"/>
    <property type="match status" value="1"/>
</dbReference>
<keyword evidence="3" id="KW-1185">Reference proteome</keyword>
<evidence type="ECO:0000256" key="1">
    <source>
        <dbReference type="SAM" id="Phobius"/>
    </source>
</evidence>
<comment type="caution">
    <text evidence="2">The sequence shown here is derived from an EMBL/GenBank/DDBJ whole genome shotgun (WGS) entry which is preliminary data.</text>
</comment>
<protein>
    <submittedName>
        <fullName evidence="2">Methionine/alanine import family NSS transporter small subunit</fullName>
    </submittedName>
</protein>
<keyword evidence="1" id="KW-0812">Transmembrane</keyword>
<dbReference type="Proteomes" id="UP001172911">
    <property type="component" value="Unassembled WGS sequence"/>
</dbReference>
<name>A0AAW7ZCC5_9FIRM</name>